<accession>A0A4Y7PMM4</accession>
<dbReference type="SUPFAM" id="SSF51735">
    <property type="entry name" value="NAD(P)-binding Rossmann-fold domains"/>
    <property type="match status" value="1"/>
</dbReference>
<dbReference type="VEuPathDB" id="FungiDB:BD410DRAFT_777185"/>
<evidence type="ECO:0000313" key="5">
    <source>
        <dbReference type="Proteomes" id="UP000294933"/>
    </source>
</evidence>
<proteinExistence type="inferred from homology"/>
<keyword evidence="2" id="KW-1133">Transmembrane helix</keyword>
<dbReference type="InterPro" id="IPR051276">
    <property type="entry name" value="Saccharopine_DH-like_oxidrdct"/>
</dbReference>
<evidence type="ECO:0000313" key="4">
    <source>
        <dbReference type="EMBL" id="TDL16445.1"/>
    </source>
</evidence>
<dbReference type="OrthoDB" id="10268090at2759"/>
<dbReference type="InterPro" id="IPR005097">
    <property type="entry name" value="Sacchrp_dh_NADP-bd"/>
</dbReference>
<dbReference type="GO" id="GO:0009247">
    <property type="term" value="P:glycolipid biosynthetic process"/>
    <property type="evidence" value="ECO:0007669"/>
    <property type="project" value="TreeGrafter"/>
</dbReference>
<reference evidence="4 5" key="1">
    <citation type="submission" date="2018-06" db="EMBL/GenBank/DDBJ databases">
        <title>A transcriptomic atlas of mushroom development highlights an independent origin of complex multicellularity.</title>
        <authorList>
            <consortium name="DOE Joint Genome Institute"/>
            <person name="Krizsan K."/>
            <person name="Almasi E."/>
            <person name="Merenyi Z."/>
            <person name="Sahu N."/>
            <person name="Viragh M."/>
            <person name="Koszo T."/>
            <person name="Mondo S."/>
            <person name="Kiss B."/>
            <person name="Balint B."/>
            <person name="Kues U."/>
            <person name="Barry K."/>
            <person name="Hegedus J.C."/>
            <person name="Henrissat B."/>
            <person name="Johnson J."/>
            <person name="Lipzen A."/>
            <person name="Ohm R."/>
            <person name="Nagy I."/>
            <person name="Pangilinan J."/>
            <person name="Yan J."/>
            <person name="Xiong Y."/>
            <person name="Grigoriev I.V."/>
            <person name="Hibbett D.S."/>
            <person name="Nagy L.G."/>
        </authorList>
    </citation>
    <scope>NUCLEOTIDE SEQUENCE [LARGE SCALE GENOMIC DNA]</scope>
    <source>
        <strain evidence="4 5">SZMC22713</strain>
    </source>
</reference>
<dbReference type="Pfam" id="PF03435">
    <property type="entry name" value="Sacchrp_dh_NADP"/>
    <property type="match status" value="1"/>
</dbReference>
<keyword evidence="5" id="KW-1185">Reference proteome</keyword>
<protein>
    <recommendedName>
        <fullName evidence="3">Saccharopine dehydrogenase NADP binding domain-containing protein</fullName>
    </recommendedName>
</protein>
<dbReference type="Gene3D" id="3.40.50.720">
    <property type="entry name" value="NAD(P)-binding Rossmann-like Domain"/>
    <property type="match status" value="1"/>
</dbReference>
<feature type="transmembrane region" description="Helical" evidence="2">
    <location>
        <begin position="315"/>
        <end position="336"/>
    </location>
</feature>
<sequence length="462" mass="49600">MPDILVLGATGYTGRLVTRYLQAHRDRGTFTFAIAGRSKSKLAHLVAELKLDVVNDVEVVEVDVMNDDEKLLEEVVKRVKVVINLVGPYWRYGTPVVRACARNGVHHVDLTGETHWVKHIIEQYDYLASKTRAIIVPACGFDSIPSDIVAHLSAKTLRAALSPSTPVGPSTEVGVGHETGVGVGHSASAFKWVGGMSGGTLESIMSALEEVPRDVLREGRKAYSISPVQGIPVPPPIRLLYTLPYLTPTAYGSILPLAPHDVATVQRTWGLLERYSSSSSSPSPQVASDSPQEAHAYGPEFTYEEFIAAGTGPLAAIRALAASVGFVVTFMCLRYFTPARWLARKVGPASGSGPSDLQLEKGLIQCTNITSSAPAPGREQTHVKTSLRGHGDPGYLLTAIMISEAALALLSPSTLPALGQKGGVLTPMTAFGDVLIERLEQSGRFEFESAVVTDPREESRKR</sequence>
<dbReference type="PANTHER" id="PTHR12286">
    <property type="entry name" value="SACCHAROPINE DEHYDROGENASE-LIKE OXIDOREDUCTASE"/>
    <property type="match status" value="1"/>
</dbReference>
<dbReference type="Proteomes" id="UP000294933">
    <property type="component" value="Unassembled WGS sequence"/>
</dbReference>
<dbReference type="InterPro" id="IPR036291">
    <property type="entry name" value="NAD(P)-bd_dom_sf"/>
</dbReference>
<dbReference type="AlphaFoldDB" id="A0A4Y7PMM4"/>
<dbReference type="PANTHER" id="PTHR12286:SF5">
    <property type="entry name" value="SACCHAROPINE DEHYDROGENASE-LIKE OXIDOREDUCTASE"/>
    <property type="match status" value="1"/>
</dbReference>
<evidence type="ECO:0000259" key="3">
    <source>
        <dbReference type="Pfam" id="PF03435"/>
    </source>
</evidence>
<keyword evidence="2" id="KW-0472">Membrane</keyword>
<comment type="similarity">
    <text evidence="1">Belongs to the saccharopine dehydrogenase family.</text>
</comment>
<evidence type="ECO:0000256" key="1">
    <source>
        <dbReference type="ARBA" id="ARBA00038048"/>
    </source>
</evidence>
<name>A0A4Y7PMM4_9AGAM</name>
<dbReference type="GO" id="GO:0005811">
    <property type="term" value="C:lipid droplet"/>
    <property type="evidence" value="ECO:0007669"/>
    <property type="project" value="TreeGrafter"/>
</dbReference>
<dbReference type="GO" id="GO:0005739">
    <property type="term" value="C:mitochondrion"/>
    <property type="evidence" value="ECO:0007669"/>
    <property type="project" value="TreeGrafter"/>
</dbReference>
<dbReference type="GO" id="GO:0005886">
    <property type="term" value="C:plasma membrane"/>
    <property type="evidence" value="ECO:0007669"/>
    <property type="project" value="TreeGrafter"/>
</dbReference>
<evidence type="ECO:0000256" key="2">
    <source>
        <dbReference type="SAM" id="Phobius"/>
    </source>
</evidence>
<dbReference type="EMBL" id="ML170243">
    <property type="protein sequence ID" value="TDL16445.1"/>
    <property type="molecule type" value="Genomic_DNA"/>
</dbReference>
<feature type="domain" description="Saccharopine dehydrogenase NADP binding" evidence="3">
    <location>
        <begin position="4"/>
        <end position="111"/>
    </location>
</feature>
<keyword evidence="2" id="KW-0812">Transmembrane</keyword>
<organism evidence="4 5">
    <name type="scientific">Rickenella mellea</name>
    <dbReference type="NCBI Taxonomy" id="50990"/>
    <lineage>
        <taxon>Eukaryota</taxon>
        <taxon>Fungi</taxon>
        <taxon>Dikarya</taxon>
        <taxon>Basidiomycota</taxon>
        <taxon>Agaricomycotina</taxon>
        <taxon>Agaricomycetes</taxon>
        <taxon>Hymenochaetales</taxon>
        <taxon>Rickenellaceae</taxon>
        <taxon>Rickenella</taxon>
    </lineage>
</organism>
<gene>
    <name evidence="4" type="ORF">BD410DRAFT_777185</name>
</gene>